<evidence type="ECO:0000313" key="1">
    <source>
        <dbReference type="EMBL" id="RAJ72788.1"/>
    </source>
</evidence>
<evidence type="ECO:0000313" key="2">
    <source>
        <dbReference type="Proteomes" id="UP000249819"/>
    </source>
</evidence>
<gene>
    <name evidence="1" type="ORF">CLV59_11512</name>
</gene>
<keyword evidence="2" id="KW-1185">Reference proteome</keyword>
<organism evidence="1 2">
    <name type="scientific">Chitinophaga dinghuensis</name>
    <dbReference type="NCBI Taxonomy" id="1539050"/>
    <lineage>
        <taxon>Bacteria</taxon>
        <taxon>Pseudomonadati</taxon>
        <taxon>Bacteroidota</taxon>
        <taxon>Chitinophagia</taxon>
        <taxon>Chitinophagales</taxon>
        <taxon>Chitinophagaceae</taxon>
        <taxon>Chitinophaga</taxon>
    </lineage>
</organism>
<accession>A0A327VGU0</accession>
<comment type="caution">
    <text evidence="1">The sequence shown here is derived from an EMBL/GenBank/DDBJ whole genome shotgun (WGS) entry which is preliminary data.</text>
</comment>
<dbReference type="EMBL" id="QLMA01000015">
    <property type="protein sequence ID" value="RAJ72788.1"/>
    <property type="molecule type" value="Genomic_DNA"/>
</dbReference>
<dbReference type="AlphaFoldDB" id="A0A327VGU0"/>
<dbReference type="Proteomes" id="UP000249819">
    <property type="component" value="Unassembled WGS sequence"/>
</dbReference>
<proteinExistence type="predicted"/>
<name>A0A327VGU0_9BACT</name>
<sequence>MSLLISLALIRYESSIIQGAINVIQMNNCFLLEAVVHFIFIQTSIIIPTYIGRHREKWTCPKLAAKDDNEIKQL</sequence>
<reference evidence="1 2" key="1">
    <citation type="submission" date="2018-06" db="EMBL/GenBank/DDBJ databases">
        <title>Genomic Encyclopedia of Archaeal and Bacterial Type Strains, Phase II (KMG-II): from individual species to whole genera.</title>
        <authorList>
            <person name="Goeker M."/>
        </authorList>
    </citation>
    <scope>NUCLEOTIDE SEQUENCE [LARGE SCALE GENOMIC DNA]</scope>
    <source>
        <strain evidence="1 2">DSM 29821</strain>
    </source>
</reference>
<protein>
    <submittedName>
        <fullName evidence="1">Uncharacterized protein</fullName>
    </submittedName>
</protein>